<accession>A0A2N9EEP7</accession>
<dbReference type="Pfam" id="PF13456">
    <property type="entry name" value="RVT_3"/>
    <property type="match status" value="1"/>
</dbReference>
<gene>
    <name evidence="2" type="ORF">FSB_LOCUS951</name>
</gene>
<dbReference type="EMBL" id="OIVN01000039">
    <property type="protein sequence ID" value="SPC73069.1"/>
    <property type="molecule type" value="Genomic_DNA"/>
</dbReference>
<dbReference type="GO" id="GO:0004523">
    <property type="term" value="F:RNA-DNA hybrid ribonuclease activity"/>
    <property type="evidence" value="ECO:0007669"/>
    <property type="project" value="InterPro"/>
</dbReference>
<dbReference type="GO" id="GO:0003676">
    <property type="term" value="F:nucleic acid binding"/>
    <property type="evidence" value="ECO:0007669"/>
    <property type="project" value="InterPro"/>
</dbReference>
<name>A0A2N9EEP7_FAGSY</name>
<dbReference type="PANTHER" id="PTHR47074:SF11">
    <property type="entry name" value="REVERSE TRANSCRIPTASE-LIKE PROTEIN"/>
    <property type="match status" value="1"/>
</dbReference>
<dbReference type="PANTHER" id="PTHR47074">
    <property type="entry name" value="BNAC02G40300D PROTEIN"/>
    <property type="match status" value="1"/>
</dbReference>
<protein>
    <recommendedName>
        <fullName evidence="1">RNase H type-1 domain-containing protein</fullName>
    </recommendedName>
</protein>
<evidence type="ECO:0000259" key="1">
    <source>
        <dbReference type="Pfam" id="PF13456"/>
    </source>
</evidence>
<sequence length="187" mass="20680">MLFVRNELRWDGKACTVTDVCHCAAGMAMDFLEVDGEEVHDTNEGVGSRGTTVWRPPMHGSYKVFLAYDWVGVGILVRDHNGNVAAALGFVLQRFNERLLSYSCAALSALEFPYVIGFHNIELEYPSKELIGLILQGSPSMSHAGVLVDDICGWSSMFYQLRFSFINNDCNKASNALATKIAFSNLD</sequence>
<dbReference type="AlphaFoldDB" id="A0A2N9EEP7"/>
<proteinExistence type="predicted"/>
<dbReference type="CDD" id="cd06222">
    <property type="entry name" value="RNase_H_like"/>
    <property type="match status" value="1"/>
</dbReference>
<reference evidence="2" key="1">
    <citation type="submission" date="2018-02" db="EMBL/GenBank/DDBJ databases">
        <authorList>
            <person name="Cohen D.B."/>
            <person name="Kent A.D."/>
        </authorList>
    </citation>
    <scope>NUCLEOTIDE SEQUENCE</scope>
</reference>
<dbReference type="InterPro" id="IPR044730">
    <property type="entry name" value="RNase_H-like_dom_plant"/>
</dbReference>
<dbReference type="InterPro" id="IPR002156">
    <property type="entry name" value="RNaseH_domain"/>
</dbReference>
<evidence type="ECO:0000313" key="2">
    <source>
        <dbReference type="EMBL" id="SPC73069.1"/>
    </source>
</evidence>
<dbReference type="InterPro" id="IPR052929">
    <property type="entry name" value="RNase_H-like_EbsB-rel"/>
</dbReference>
<feature type="domain" description="RNase H type-1" evidence="1">
    <location>
        <begin position="72"/>
        <end position="180"/>
    </location>
</feature>
<organism evidence="2">
    <name type="scientific">Fagus sylvatica</name>
    <name type="common">Beechnut</name>
    <dbReference type="NCBI Taxonomy" id="28930"/>
    <lineage>
        <taxon>Eukaryota</taxon>
        <taxon>Viridiplantae</taxon>
        <taxon>Streptophyta</taxon>
        <taxon>Embryophyta</taxon>
        <taxon>Tracheophyta</taxon>
        <taxon>Spermatophyta</taxon>
        <taxon>Magnoliopsida</taxon>
        <taxon>eudicotyledons</taxon>
        <taxon>Gunneridae</taxon>
        <taxon>Pentapetalae</taxon>
        <taxon>rosids</taxon>
        <taxon>fabids</taxon>
        <taxon>Fagales</taxon>
        <taxon>Fagaceae</taxon>
        <taxon>Fagus</taxon>
    </lineage>
</organism>